<dbReference type="PROSITE" id="PS50108">
    <property type="entry name" value="CRIB"/>
    <property type="match status" value="1"/>
</dbReference>
<dbReference type="PANTHER" id="PTHR46325">
    <property type="entry name" value="CRIB DOMAIN-CONTAINING PROTEIN RIC8"/>
    <property type="match status" value="1"/>
</dbReference>
<dbReference type="OMA" id="QIEIGFP"/>
<dbReference type="Proteomes" id="UP000036987">
    <property type="component" value="Unassembled WGS sequence"/>
</dbReference>
<evidence type="ECO:0000259" key="2">
    <source>
        <dbReference type="PROSITE" id="PS50108"/>
    </source>
</evidence>
<evidence type="ECO:0000313" key="4">
    <source>
        <dbReference type="Proteomes" id="UP000036987"/>
    </source>
</evidence>
<organism evidence="3 4">
    <name type="scientific">Zostera marina</name>
    <name type="common">Eelgrass</name>
    <dbReference type="NCBI Taxonomy" id="29655"/>
    <lineage>
        <taxon>Eukaryota</taxon>
        <taxon>Viridiplantae</taxon>
        <taxon>Streptophyta</taxon>
        <taxon>Embryophyta</taxon>
        <taxon>Tracheophyta</taxon>
        <taxon>Spermatophyta</taxon>
        <taxon>Magnoliopsida</taxon>
        <taxon>Liliopsida</taxon>
        <taxon>Zosteraceae</taxon>
        <taxon>Zostera</taxon>
    </lineage>
</organism>
<evidence type="ECO:0000256" key="1">
    <source>
        <dbReference type="SAM" id="MobiDB-lite"/>
    </source>
</evidence>
<evidence type="ECO:0000313" key="3">
    <source>
        <dbReference type="EMBL" id="KMZ64737.1"/>
    </source>
</evidence>
<dbReference type="Pfam" id="PF00786">
    <property type="entry name" value="PBD"/>
    <property type="match status" value="1"/>
</dbReference>
<feature type="compositionally biased region" description="Polar residues" evidence="1">
    <location>
        <begin position="100"/>
        <end position="117"/>
    </location>
</feature>
<dbReference type="OrthoDB" id="4206278at2759"/>
<proteinExistence type="predicted"/>
<protein>
    <submittedName>
        <fullName evidence="3">CRIB domain-containing protein RIC7</fullName>
    </submittedName>
</protein>
<name>A0A0K9P922_ZOSMR</name>
<accession>A0A0K9P922</accession>
<gene>
    <name evidence="3" type="ORF">ZOSMA_34G00130</name>
</gene>
<feature type="domain" description="CRIB" evidence="2">
    <location>
        <begin position="30"/>
        <end position="43"/>
    </location>
</feature>
<comment type="caution">
    <text evidence="3">The sequence shown here is derived from an EMBL/GenBank/DDBJ whole genome shotgun (WGS) entry which is preliminary data.</text>
</comment>
<dbReference type="InterPro" id="IPR000095">
    <property type="entry name" value="CRIB_dom"/>
</dbReference>
<reference evidence="4" key="1">
    <citation type="journal article" date="2016" name="Nature">
        <title>The genome of the seagrass Zostera marina reveals angiosperm adaptation to the sea.</title>
        <authorList>
            <person name="Olsen J.L."/>
            <person name="Rouze P."/>
            <person name="Verhelst B."/>
            <person name="Lin Y.-C."/>
            <person name="Bayer T."/>
            <person name="Collen J."/>
            <person name="Dattolo E."/>
            <person name="De Paoli E."/>
            <person name="Dittami S."/>
            <person name="Maumus F."/>
            <person name="Michel G."/>
            <person name="Kersting A."/>
            <person name="Lauritano C."/>
            <person name="Lohaus R."/>
            <person name="Toepel M."/>
            <person name="Tonon T."/>
            <person name="Vanneste K."/>
            <person name="Amirebrahimi M."/>
            <person name="Brakel J."/>
            <person name="Bostroem C."/>
            <person name="Chovatia M."/>
            <person name="Grimwood J."/>
            <person name="Jenkins J.W."/>
            <person name="Jueterbock A."/>
            <person name="Mraz A."/>
            <person name="Stam W.T."/>
            <person name="Tice H."/>
            <person name="Bornberg-Bauer E."/>
            <person name="Green P.J."/>
            <person name="Pearson G.A."/>
            <person name="Procaccini G."/>
            <person name="Duarte C.M."/>
            <person name="Schmutz J."/>
            <person name="Reusch T.B.H."/>
            <person name="Van de Peer Y."/>
        </authorList>
    </citation>
    <scope>NUCLEOTIDE SEQUENCE [LARGE SCALE GENOMIC DNA]</scope>
    <source>
        <strain evidence="4">cv. Finnish</strain>
    </source>
</reference>
<dbReference type="AlphaFoldDB" id="A0A0K9P922"/>
<sequence>MNLKMKGLLKGLRYISHIFEPAEKEQEMQIGNPTDVKHVAHIGSDGPATNPPAWMDEYKSETNTEPTRKHSSQDSKPSRRNRSVVDSPEGSKPSRRNHGATRTGSSESSFKINNNGENDAPKQNRRHAKSKGDQDGTKPSRRKKNSKESPGQNVGGAADFQ</sequence>
<dbReference type="SMART" id="SM00285">
    <property type="entry name" value="PBD"/>
    <property type="match status" value="1"/>
</dbReference>
<feature type="region of interest" description="Disordered" evidence="1">
    <location>
        <begin position="26"/>
        <end position="161"/>
    </location>
</feature>
<dbReference type="PANTHER" id="PTHR46325:SF20">
    <property type="entry name" value="CRIB DOMAIN-CONTAINING PROTEIN RIC10"/>
    <property type="match status" value="1"/>
</dbReference>
<feature type="compositionally biased region" description="Basic and acidic residues" evidence="1">
    <location>
        <begin position="56"/>
        <end position="77"/>
    </location>
</feature>
<keyword evidence="4" id="KW-1185">Reference proteome</keyword>
<dbReference type="CDD" id="cd00132">
    <property type="entry name" value="CRIB"/>
    <property type="match status" value="1"/>
</dbReference>
<dbReference type="STRING" id="29655.A0A0K9P922"/>
<dbReference type="EMBL" id="LFYR01001099">
    <property type="protein sequence ID" value="KMZ64737.1"/>
    <property type="molecule type" value="Genomic_DNA"/>
</dbReference>